<dbReference type="AlphaFoldDB" id="A0AAN1BFV4"/>
<gene>
    <name evidence="1" type="ORF">NXC12_CH02393</name>
</gene>
<dbReference type="EMBL" id="CP020906">
    <property type="protein sequence ID" value="ARQ10410.1"/>
    <property type="molecule type" value="Genomic_DNA"/>
</dbReference>
<dbReference type="Proteomes" id="UP000194159">
    <property type="component" value="Chromosome"/>
</dbReference>
<evidence type="ECO:0000313" key="2">
    <source>
        <dbReference type="Proteomes" id="UP000194159"/>
    </source>
</evidence>
<organism evidence="1 2">
    <name type="scientific">Rhizobium etli</name>
    <dbReference type="NCBI Taxonomy" id="29449"/>
    <lineage>
        <taxon>Bacteria</taxon>
        <taxon>Pseudomonadati</taxon>
        <taxon>Pseudomonadota</taxon>
        <taxon>Alphaproteobacteria</taxon>
        <taxon>Hyphomicrobiales</taxon>
        <taxon>Rhizobiaceae</taxon>
        <taxon>Rhizobium/Agrobacterium group</taxon>
        <taxon>Rhizobium</taxon>
    </lineage>
</organism>
<protein>
    <submittedName>
        <fullName evidence="1">Uncharacterized protein</fullName>
    </submittedName>
</protein>
<reference evidence="1 2" key="1">
    <citation type="submission" date="2017-04" db="EMBL/GenBank/DDBJ databases">
        <title>Complete genome sequences of Rhizobium genomic linages associated to common bean (phaseolus vulgaris).</title>
        <authorList>
            <person name="Santamaria R.I."/>
            <person name="Bustos P."/>
            <person name="Perez-Carrascal O."/>
            <person name="Martinez-Flores I."/>
            <person name="Juarez S."/>
            <person name="Lozano L."/>
            <person name="Miranda F."/>
            <person name="Vinuesa P."/>
            <person name="Martinez-Romero E."/>
            <person name="Cevallos M.A."/>
            <person name="Romero D."/>
            <person name="Davila G."/>
            <person name="Gonzalez V."/>
        </authorList>
    </citation>
    <scope>NUCLEOTIDE SEQUENCE [LARGE SCALE GENOMIC DNA]</scope>
    <source>
        <strain evidence="1 2">NXC12</strain>
    </source>
</reference>
<evidence type="ECO:0000313" key="1">
    <source>
        <dbReference type="EMBL" id="ARQ10410.1"/>
    </source>
</evidence>
<name>A0AAN1BFV4_RHIET</name>
<accession>A0AAN1BFV4</accession>
<proteinExistence type="predicted"/>
<sequence length="68" mass="7714">MKDRRQQKALYPQLAAFAPRPSVLTRARRARGKFVMSMKRAPFFHDISTCLQVAMARALGGRGLRVLL</sequence>